<evidence type="ECO:0000256" key="2">
    <source>
        <dbReference type="SAM" id="Phobius"/>
    </source>
</evidence>
<gene>
    <name evidence="4" type="ORF">BE17_01895</name>
</gene>
<accession>A0A150RSS0</accession>
<feature type="transmembrane region" description="Helical" evidence="2">
    <location>
        <begin position="40"/>
        <end position="59"/>
    </location>
</feature>
<sequence>MLAPVDYLAGLRLLLGLLLFGVAVLGIFKVPLGVLWKPAVAATEWGHVLAVFPLLSLLLPPGGAGAKRWIASGLTALAVPILLSSLVRALVYAKGIEGELAAKLGAVQPPELPGAPARPAPIVLGDLLSVSTPRVAPTRHVYREVDGRALHLDLYRRAGVHGPMPIVVVIHGGSWNSGDSSQLAWLNGYLAARGLAVAAINYRLAPRHTFPDQRDDVLAAVTWLQDNAARLELDPSRVALLGRSAGGQLALLAAYTAGAPAIRGAVALYAPSDLNWSWDHPTNPLVLDSPRTLSEYLGGTPAQVKERYDAASAIDFVVPGSPPTLLIHGTRDELVSAEQSRRLERRLDEASVPHLLLELPWATHGCDANPAGPGGQITTWAVERFLAAAFQGAPSRAAGSP</sequence>
<organism evidence="4 5">
    <name type="scientific">Sorangium cellulosum</name>
    <name type="common">Polyangium cellulosum</name>
    <dbReference type="NCBI Taxonomy" id="56"/>
    <lineage>
        <taxon>Bacteria</taxon>
        <taxon>Pseudomonadati</taxon>
        <taxon>Myxococcota</taxon>
        <taxon>Polyangia</taxon>
        <taxon>Polyangiales</taxon>
        <taxon>Polyangiaceae</taxon>
        <taxon>Sorangium</taxon>
    </lineage>
</organism>
<feature type="transmembrane region" description="Helical" evidence="2">
    <location>
        <begin position="7"/>
        <end position="28"/>
    </location>
</feature>
<dbReference type="AlphaFoldDB" id="A0A150RSS0"/>
<reference evidence="4 5" key="1">
    <citation type="submission" date="2014-02" db="EMBL/GenBank/DDBJ databases">
        <title>The small core and large imbalanced accessory genome model reveals a collaborative survival strategy of Sorangium cellulosum strains in nature.</title>
        <authorList>
            <person name="Han K."/>
            <person name="Peng R."/>
            <person name="Blom J."/>
            <person name="Li Y.-Z."/>
        </authorList>
    </citation>
    <scope>NUCLEOTIDE SEQUENCE [LARGE SCALE GENOMIC DNA]</scope>
    <source>
        <strain evidence="4 5">So0011-07</strain>
    </source>
</reference>
<name>A0A150RSS0_SORCE</name>
<evidence type="ECO:0000259" key="3">
    <source>
        <dbReference type="Pfam" id="PF20434"/>
    </source>
</evidence>
<dbReference type="PANTHER" id="PTHR48081:SF13">
    <property type="entry name" value="ALPHA_BETA HYDROLASE"/>
    <property type="match status" value="1"/>
</dbReference>
<feature type="transmembrane region" description="Helical" evidence="2">
    <location>
        <begin position="71"/>
        <end position="93"/>
    </location>
</feature>
<dbReference type="InterPro" id="IPR029058">
    <property type="entry name" value="AB_hydrolase_fold"/>
</dbReference>
<dbReference type="Gene3D" id="3.40.50.1820">
    <property type="entry name" value="alpha/beta hydrolase"/>
    <property type="match status" value="1"/>
</dbReference>
<proteinExistence type="predicted"/>
<dbReference type="GO" id="GO:0016787">
    <property type="term" value="F:hydrolase activity"/>
    <property type="evidence" value="ECO:0007669"/>
    <property type="project" value="UniProtKB-KW"/>
</dbReference>
<dbReference type="PANTHER" id="PTHR48081">
    <property type="entry name" value="AB HYDROLASE SUPERFAMILY PROTEIN C4A8.06C"/>
    <property type="match status" value="1"/>
</dbReference>
<dbReference type="Pfam" id="PF20434">
    <property type="entry name" value="BD-FAE"/>
    <property type="match status" value="1"/>
</dbReference>
<dbReference type="InterPro" id="IPR049492">
    <property type="entry name" value="BD-FAE-like_dom"/>
</dbReference>
<protein>
    <recommendedName>
        <fullName evidence="3">BD-FAE-like domain-containing protein</fullName>
    </recommendedName>
</protein>
<dbReference type="Proteomes" id="UP000075635">
    <property type="component" value="Unassembled WGS sequence"/>
</dbReference>
<keyword evidence="2" id="KW-0812">Transmembrane</keyword>
<evidence type="ECO:0000313" key="5">
    <source>
        <dbReference type="Proteomes" id="UP000075635"/>
    </source>
</evidence>
<evidence type="ECO:0000313" key="4">
    <source>
        <dbReference type="EMBL" id="KYF83295.1"/>
    </source>
</evidence>
<keyword evidence="2" id="KW-0472">Membrane</keyword>
<evidence type="ECO:0000256" key="1">
    <source>
        <dbReference type="ARBA" id="ARBA00022801"/>
    </source>
</evidence>
<keyword evidence="1" id="KW-0378">Hydrolase</keyword>
<dbReference type="InterPro" id="IPR050300">
    <property type="entry name" value="GDXG_lipolytic_enzyme"/>
</dbReference>
<keyword evidence="2" id="KW-1133">Transmembrane helix</keyword>
<dbReference type="EMBL" id="JEMB01002131">
    <property type="protein sequence ID" value="KYF83295.1"/>
    <property type="molecule type" value="Genomic_DNA"/>
</dbReference>
<dbReference type="SUPFAM" id="SSF53474">
    <property type="entry name" value="alpha/beta-Hydrolases"/>
    <property type="match status" value="1"/>
</dbReference>
<comment type="caution">
    <text evidence="4">The sequence shown here is derived from an EMBL/GenBank/DDBJ whole genome shotgun (WGS) entry which is preliminary data.</text>
</comment>
<feature type="domain" description="BD-FAE-like" evidence="3">
    <location>
        <begin position="152"/>
        <end position="347"/>
    </location>
</feature>